<dbReference type="Proteomes" id="UP000267027">
    <property type="component" value="Unassembled WGS sequence"/>
</dbReference>
<evidence type="ECO:0000313" key="3">
    <source>
        <dbReference type="WBParaSite" id="ACOC_0001323401-mRNA-1"/>
    </source>
</evidence>
<organism evidence="3">
    <name type="scientific">Angiostrongylus costaricensis</name>
    <name type="common">Nematode worm</name>
    <dbReference type="NCBI Taxonomy" id="334426"/>
    <lineage>
        <taxon>Eukaryota</taxon>
        <taxon>Metazoa</taxon>
        <taxon>Ecdysozoa</taxon>
        <taxon>Nematoda</taxon>
        <taxon>Chromadorea</taxon>
        <taxon>Rhabditida</taxon>
        <taxon>Rhabditina</taxon>
        <taxon>Rhabditomorpha</taxon>
        <taxon>Strongyloidea</taxon>
        <taxon>Metastrongylidae</taxon>
        <taxon>Angiostrongylus</taxon>
    </lineage>
</organism>
<sequence>MVDIHETKGAVRCPASSTFVQHKDPSIHYQLLVGLLGSKIWTEVFDELRQSYSSYSNYFDVTLGRLRNAYEQDTKLKKFVEGPGKIELFKRQRVVQIMTAPAQRFPSVKLIGTETSGELRRIYLSHSNYCGRATEKLRNAYHEDWENRSQGSNIVRINTDTNTLQLCLTNEVDNLSKGPSLHLHIQMKFADVPYECERVVTEEQKNYPPSGTCIKGHHRVSIPHLRRWPVEEDLTRHKGEAATSRPITSVDYRLGSSALRKTKTPKC</sequence>
<evidence type="ECO:0000313" key="2">
    <source>
        <dbReference type="Proteomes" id="UP000267027"/>
    </source>
</evidence>
<accession>A0A0R3Q2D6</accession>
<reference evidence="1 2" key="2">
    <citation type="submission" date="2018-11" db="EMBL/GenBank/DDBJ databases">
        <authorList>
            <consortium name="Pathogen Informatics"/>
        </authorList>
    </citation>
    <scope>NUCLEOTIDE SEQUENCE [LARGE SCALE GENOMIC DNA]</scope>
    <source>
        <strain evidence="1 2">Costa Rica</strain>
    </source>
</reference>
<name>A0A0R3Q2D6_ANGCS</name>
<dbReference type="AlphaFoldDB" id="A0A0R3Q2D6"/>
<proteinExistence type="predicted"/>
<evidence type="ECO:0000313" key="1">
    <source>
        <dbReference type="EMBL" id="VDM64820.1"/>
    </source>
</evidence>
<protein>
    <submittedName>
        <fullName evidence="1 3">Uncharacterized protein</fullName>
    </submittedName>
</protein>
<dbReference type="EMBL" id="UYYA01005654">
    <property type="protein sequence ID" value="VDM64820.1"/>
    <property type="molecule type" value="Genomic_DNA"/>
</dbReference>
<dbReference type="WBParaSite" id="ACOC_0001323401-mRNA-1">
    <property type="protein sequence ID" value="ACOC_0001323401-mRNA-1"/>
    <property type="gene ID" value="ACOC_0001323401"/>
</dbReference>
<keyword evidence="2" id="KW-1185">Reference proteome</keyword>
<gene>
    <name evidence="1" type="ORF">ACOC_LOCUS13235</name>
</gene>
<reference evidence="3" key="1">
    <citation type="submission" date="2017-02" db="UniProtKB">
        <authorList>
            <consortium name="WormBaseParasite"/>
        </authorList>
    </citation>
    <scope>IDENTIFICATION</scope>
</reference>